<evidence type="ECO:0000256" key="6">
    <source>
        <dbReference type="ARBA" id="ARBA00022676"/>
    </source>
</evidence>
<evidence type="ECO:0000313" key="11">
    <source>
        <dbReference type="EMBL" id="OGI46964.1"/>
    </source>
</evidence>
<feature type="binding site" description="in other chain" evidence="9">
    <location>
        <position position="26"/>
    </location>
    <ligand>
        <name>5-phospho-alpha-D-ribose 1-diphosphate</name>
        <dbReference type="ChEBI" id="CHEBI:58017"/>
        <note>ligand shared between dimeric partners</note>
    </ligand>
</feature>
<comment type="subunit">
    <text evidence="4 9">Homodimer.</text>
</comment>
<dbReference type="EC" id="2.4.2.10" evidence="5 9"/>
<evidence type="ECO:0000259" key="10">
    <source>
        <dbReference type="Pfam" id="PF00156"/>
    </source>
</evidence>
<feature type="binding site" evidence="9">
    <location>
        <position position="156"/>
    </location>
    <ligand>
        <name>orotate</name>
        <dbReference type="ChEBI" id="CHEBI:30839"/>
    </ligand>
</feature>
<dbReference type="GO" id="GO:0004588">
    <property type="term" value="F:orotate phosphoribosyltransferase activity"/>
    <property type="evidence" value="ECO:0007669"/>
    <property type="project" value="UniProtKB-UniRule"/>
</dbReference>
<accession>A0A1F6TP95</accession>
<dbReference type="AlphaFoldDB" id="A0A1F6TP95"/>
<feature type="binding site" evidence="9">
    <location>
        <position position="128"/>
    </location>
    <ligand>
        <name>orotate</name>
        <dbReference type="ChEBI" id="CHEBI:30839"/>
    </ligand>
</feature>
<dbReference type="InterPro" id="IPR029057">
    <property type="entry name" value="PRTase-like"/>
</dbReference>
<dbReference type="Pfam" id="PF00156">
    <property type="entry name" value="Pribosyltran"/>
    <property type="match status" value="1"/>
</dbReference>
<dbReference type="GO" id="GO:0044205">
    <property type="term" value="P:'de novo' UMP biosynthetic process"/>
    <property type="evidence" value="ECO:0007669"/>
    <property type="project" value="UniProtKB-UniRule"/>
</dbReference>
<dbReference type="InterPro" id="IPR023031">
    <property type="entry name" value="OPRT"/>
</dbReference>
<name>A0A1F6TP95_9PROT</name>
<dbReference type="PANTHER" id="PTHR46683">
    <property type="entry name" value="OROTATE PHOSPHORIBOSYLTRANSFERASE 1-RELATED"/>
    <property type="match status" value="1"/>
</dbReference>
<feature type="binding site" evidence="9">
    <location>
        <position position="99"/>
    </location>
    <ligand>
        <name>5-phospho-alpha-D-ribose 1-diphosphate</name>
        <dbReference type="ChEBI" id="CHEBI:58017"/>
        <note>ligand shared between dimeric partners</note>
    </ligand>
</feature>
<evidence type="ECO:0000256" key="8">
    <source>
        <dbReference type="ARBA" id="ARBA00022975"/>
    </source>
</evidence>
<dbReference type="Proteomes" id="UP000178885">
    <property type="component" value="Unassembled WGS sequence"/>
</dbReference>
<gene>
    <name evidence="9" type="primary">pyrE</name>
    <name evidence="11" type="ORF">A2151_03530</name>
</gene>
<dbReference type="UniPathway" id="UPA00070">
    <property type="reaction ID" value="UER00119"/>
</dbReference>
<evidence type="ECO:0000256" key="4">
    <source>
        <dbReference type="ARBA" id="ARBA00011738"/>
    </source>
</evidence>
<feature type="binding site" description="in other chain" evidence="9">
    <location>
        <begin position="124"/>
        <end position="132"/>
    </location>
    <ligand>
        <name>5-phospho-alpha-D-ribose 1-diphosphate</name>
        <dbReference type="ChEBI" id="CHEBI:58017"/>
        <note>ligand shared between dimeric partners</note>
    </ligand>
</feature>
<reference evidence="11 12" key="1">
    <citation type="journal article" date="2016" name="Nat. Commun.">
        <title>Thousands of microbial genomes shed light on interconnected biogeochemical processes in an aquifer system.</title>
        <authorList>
            <person name="Anantharaman K."/>
            <person name="Brown C.T."/>
            <person name="Hug L.A."/>
            <person name="Sharon I."/>
            <person name="Castelle C.J."/>
            <person name="Probst A.J."/>
            <person name="Thomas B.C."/>
            <person name="Singh A."/>
            <person name="Wilkins M.J."/>
            <person name="Karaoz U."/>
            <person name="Brodie E.L."/>
            <person name="Williams K.H."/>
            <person name="Hubbard S.S."/>
            <person name="Banfield J.F."/>
        </authorList>
    </citation>
    <scope>NUCLEOTIDE SEQUENCE [LARGE SCALE GENOMIC DNA]</scope>
</reference>
<keyword evidence="6 9" id="KW-0328">Glycosyltransferase</keyword>
<evidence type="ECO:0000313" key="12">
    <source>
        <dbReference type="Proteomes" id="UP000178885"/>
    </source>
</evidence>
<dbReference type="HAMAP" id="MF_01208">
    <property type="entry name" value="PyrE"/>
    <property type="match status" value="1"/>
</dbReference>
<dbReference type="STRING" id="1817760.A2151_03530"/>
<evidence type="ECO:0000256" key="5">
    <source>
        <dbReference type="ARBA" id="ARBA00011971"/>
    </source>
</evidence>
<evidence type="ECO:0000256" key="3">
    <source>
        <dbReference type="ARBA" id="ARBA00006340"/>
    </source>
</evidence>
<keyword evidence="8 9" id="KW-0665">Pyrimidine biosynthesis</keyword>
<comment type="cofactor">
    <cofactor evidence="9">
        <name>Mg(2+)</name>
        <dbReference type="ChEBI" id="CHEBI:18420"/>
    </cofactor>
</comment>
<feature type="domain" description="Phosphoribosyltransferase" evidence="10">
    <location>
        <begin position="45"/>
        <end position="167"/>
    </location>
</feature>
<dbReference type="GO" id="GO:0006207">
    <property type="term" value="P:'de novo' pyrimidine nucleobase biosynthetic process"/>
    <property type="evidence" value="ECO:0007669"/>
    <property type="project" value="TreeGrafter"/>
</dbReference>
<proteinExistence type="inferred from homology"/>
<comment type="caution">
    <text evidence="9">Lacks conserved residue(s) required for the propagation of feature annotation.</text>
</comment>
<protein>
    <recommendedName>
        <fullName evidence="5 9">Orotate phosphoribosyltransferase</fullName>
        <shortName evidence="9">OPRT</shortName>
        <shortName evidence="9">OPRTase</shortName>
        <ecNumber evidence="5 9">2.4.2.10</ecNumber>
    </recommendedName>
</protein>
<dbReference type="FunFam" id="3.40.50.2020:FF:000008">
    <property type="entry name" value="Orotate phosphoribosyltransferase"/>
    <property type="match status" value="1"/>
</dbReference>
<comment type="catalytic activity">
    <reaction evidence="9">
        <text>orotidine 5'-phosphate + diphosphate = orotate + 5-phospho-alpha-D-ribose 1-diphosphate</text>
        <dbReference type="Rhea" id="RHEA:10380"/>
        <dbReference type="ChEBI" id="CHEBI:30839"/>
        <dbReference type="ChEBI" id="CHEBI:33019"/>
        <dbReference type="ChEBI" id="CHEBI:57538"/>
        <dbReference type="ChEBI" id="CHEBI:58017"/>
        <dbReference type="EC" id="2.4.2.10"/>
    </reaction>
</comment>
<dbReference type="GO" id="GO:0005737">
    <property type="term" value="C:cytoplasm"/>
    <property type="evidence" value="ECO:0007669"/>
    <property type="project" value="TreeGrafter"/>
</dbReference>
<keyword evidence="7 9" id="KW-0808">Transferase</keyword>
<evidence type="ECO:0000256" key="2">
    <source>
        <dbReference type="ARBA" id="ARBA00004889"/>
    </source>
</evidence>
<comment type="pathway">
    <text evidence="2 9">Pyrimidine metabolism; UMP biosynthesis via de novo pathway; UMP from orotate: step 1/2.</text>
</comment>
<comment type="caution">
    <text evidence="11">The sequence shown here is derived from an EMBL/GenBank/DDBJ whole genome shotgun (WGS) entry which is preliminary data.</text>
</comment>
<sequence>MKDYQREFLDFAIECQALRFGEFTLKSGRVSPYFFNTGLFNTGAKLARLGRFYARAIVDSDIAFDMLFGPAYKGVPLACAAAIALAEQHGRDTPYAFNRKEVKKYGEGGVIVGHPLQGKVLILDDVISAGTSVRESVQIIKTAGAVPAGVAIALDRQERGEGKLSAVQEVETELGLRVVNIVTLETLLGYLHAKGDGARRYYDGISAYRREYGT</sequence>
<comment type="similarity">
    <text evidence="3 9">Belongs to the purine/pyrimidine phosphoribosyltransferase family. PyrE subfamily.</text>
</comment>
<evidence type="ECO:0000256" key="9">
    <source>
        <dbReference type="HAMAP-Rule" id="MF_01208"/>
    </source>
</evidence>
<dbReference type="GO" id="GO:0000287">
    <property type="term" value="F:magnesium ion binding"/>
    <property type="evidence" value="ECO:0007669"/>
    <property type="project" value="UniProtKB-UniRule"/>
</dbReference>
<keyword evidence="9" id="KW-0460">Magnesium</keyword>
<dbReference type="SUPFAM" id="SSF53271">
    <property type="entry name" value="PRTase-like"/>
    <property type="match status" value="1"/>
</dbReference>
<dbReference type="NCBIfam" id="TIGR00336">
    <property type="entry name" value="pyrE"/>
    <property type="match status" value="1"/>
</dbReference>
<dbReference type="Gene3D" id="3.40.50.2020">
    <property type="match status" value="1"/>
</dbReference>
<feature type="binding site" description="in other chain" evidence="9">
    <location>
        <begin position="72"/>
        <end position="73"/>
    </location>
    <ligand>
        <name>5-phospho-alpha-D-ribose 1-diphosphate</name>
        <dbReference type="ChEBI" id="CHEBI:58017"/>
        <note>ligand shared between dimeric partners</note>
    </ligand>
</feature>
<dbReference type="PANTHER" id="PTHR46683:SF1">
    <property type="entry name" value="OROTATE PHOSPHORIBOSYLTRANSFERASE 1-RELATED"/>
    <property type="match status" value="1"/>
</dbReference>
<organism evidence="11 12">
    <name type="scientific">Candidatus Muproteobacteria bacterium RBG_16_65_34</name>
    <dbReference type="NCBI Taxonomy" id="1817760"/>
    <lineage>
        <taxon>Bacteria</taxon>
        <taxon>Pseudomonadati</taxon>
        <taxon>Pseudomonadota</taxon>
        <taxon>Candidatus Muproteobacteria</taxon>
    </lineage>
</organism>
<dbReference type="GO" id="GO:0046132">
    <property type="term" value="P:pyrimidine ribonucleoside biosynthetic process"/>
    <property type="evidence" value="ECO:0007669"/>
    <property type="project" value="TreeGrafter"/>
</dbReference>
<dbReference type="EMBL" id="MFSU01000069">
    <property type="protein sequence ID" value="OGI46964.1"/>
    <property type="molecule type" value="Genomic_DNA"/>
</dbReference>
<comment type="function">
    <text evidence="1 9">Catalyzes the transfer of a ribosyl phosphate group from 5-phosphoribose 1-diphosphate to orotate, leading to the formation of orotidine monophosphate (OMP).</text>
</comment>
<dbReference type="InterPro" id="IPR004467">
    <property type="entry name" value="Or_phspho_trans_dom"/>
</dbReference>
<evidence type="ECO:0000256" key="7">
    <source>
        <dbReference type="ARBA" id="ARBA00022679"/>
    </source>
</evidence>
<evidence type="ECO:0000256" key="1">
    <source>
        <dbReference type="ARBA" id="ARBA00003769"/>
    </source>
</evidence>
<feature type="binding site" evidence="9">
    <location>
        <begin position="34"/>
        <end position="35"/>
    </location>
    <ligand>
        <name>orotate</name>
        <dbReference type="ChEBI" id="CHEBI:30839"/>
    </ligand>
</feature>
<feature type="binding site" description="in other chain" evidence="9">
    <location>
        <position position="100"/>
    </location>
    <ligand>
        <name>5-phospho-alpha-D-ribose 1-diphosphate</name>
        <dbReference type="ChEBI" id="CHEBI:58017"/>
        <note>ligand shared between dimeric partners</note>
    </ligand>
</feature>
<dbReference type="CDD" id="cd06223">
    <property type="entry name" value="PRTases_typeI"/>
    <property type="match status" value="1"/>
</dbReference>
<dbReference type="InterPro" id="IPR000836">
    <property type="entry name" value="PRTase_dom"/>
</dbReference>
<feature type="binding site" evidence="9">
    <location>
        <position position="103"/>
    </location>
    <ligand>
        <name>5-phospho-alpha-D-ribose 1-diphosphate</name>
        <dbReference type="ChEBI" id="CHEBI:58017"/>
        <note>ligand shared between dimeric partners</note>
    </ligand>
</feature>